<evidence type="ECO:0000259" key="6">
    <source>
        <dbReference type="Pfam" id="PF17836"/>
    </source>
</evidence>
<dbReference type="STRING" id="177439.DP0029"/>
<feature type="binding site" evidence="5">
    <location>
        <position position="165"/>
    </location>
    <ligand>
        <name>acetyl-CoA</name>
        <dbReference type="ChEBI" id="CHEBI:57288"/>
    </ligand>
</feature>
<dbReference type="PROSITE" id="PS00101">
    <property type="entry name" value="HEXAPEP_TRANSFERASES"/>
    <property type="match status" value="1"/>
</dbReference>
<protein>
    <submittedName>
        <fullName evidence="7">Probable pilin glycosylation protein</fullName>
    </submittedName>
</protein>
<evidence type="ECO:0000256" key="2">
    <source>
        <dbReference type="ARBA" id="ARBA00022679"/>
    </source>
</evidence>
<dbReference type="Gene3D" id="2.160.10.10">
    <property type="entry name" value="Hexapeptide repeat proteins"/>
    <property type="match status" value="1"/>
</dbReference>
<reference evidence="8" key="1">
    <citation type="journal article" date="2004" name="Environ. Microbiol.">
        <title>The genome of Desulfotalea psychrophila, a sulfate-reducing bacterium from permanently cold Arctic sediments.</title>
        <authorList>
            <person name="Rabus R."/>
            <person name="Ruepp A."/>
            <person name="Frickey T."/>
            <person name="Rattei T."/>
            <person name="Fartmann B."/>
            <person name="Stark M."/>
            <person name="Bauer M."/>
            <person name="Zibat A."/>
            <person name="Lombardot T."/>
            <person name="Becker I."/>
            <person name="Amann J."/>
            <person name="Gellner K."/>
            <person name="Teeling H."/>
            <person name="Leuschner W.D."/>
            <person name="Gloeckner F.-O."/>
            <person name="Lupas A.N."/>
            <person name="Amann R."/>
            <person name="Klenk H.-P."/>
        </authorList>
    </citation>
    <scope>NUCLEOTIDE SEQUENCE [LARGE SCALE GENOMIC DNA]</scope>
    <source>
        <strain evidence="8">DSM 12343 / LSv54</strain>
    </source>
</reference>
<dbReference type="EMBL" id="CR522870">
    <property type="protein sequence ID" value="CAG34758.1"/>
    <property type="molecule type" value="Genomic_DNA"/>
</dbReference>
<evidence type="ECO:0000256" key="4">
    <source>
        <dbReference type="PIRSR" id="PIRSR620019-1"/>
    </source>
</evidence>
<dbReference type="CDD" id="cd03360">
    <property type="entry name" value="LbH_AT_putative"/>
    <property type="match status" value="1"/>
</dbReference>
<sequence length="206" mass="21043">MKKLAILGASGHGKVVADIALCSGWDDVVFFDDAWPQKSSLGPWQIVGDSADLIGSLAQYQGCVVAIGDNIIRYQKQKVLMSVEADLVSLVHPRAVVSPYAILGVGTVVMAGAILNPFAQIGDACIVNTGAIVEHDCQLADAVHLSPQVALAGGVCVGVASWLGIGSSVKQLVNIGAHVMVGAGSVVLADIADNSVVAGVPARPLL</sequence>
<dbReference type="RefSeq" id="WP_011187274.1">
    <property type="nucleotide sequence ID" value="NC_006138.1"/>
</dbReference>
<dbReference type="Proteomes" id="UP000000602">
    <property type="component" value="Chromosome"/>
</dbReference>
<evidence type="ECO:0000313" key="7">
    <source>
        <dbReference type="EMBL" id="CAG34758.1"/>
    </source>
</evidence>
<dbReference type="InterPro" id="IPR020019">
    <property type="entry name" value="AcTrfase_PglD-like"/>
</dbReference>
<evidence type="ECO:0000256" key="5">
    <source>
        <dbReference type="PIRSR" id="PIRSR620019-2"/>
    </source>
</evidence>
<dbReference type="InterPro" id="IPR041561">
    <property type="entry name" value="PglD_N"/>
</dbReference>
<gene>
    <name evidence="7" type="ordered locus">DP0029</name>
</gene>
<dbReference type="NCBIfam" id="TIGR03570">
    <property type="entry name" value="NeuD_NnaD"/>
    <property type="match status" value="1"/>
</dbReference>
<dbReference type="InterPro" id="IPR018357">
    <property type="entry name" value="Hexapep_transf_CS"/>
</dbReference>
<dbReference type="PANTHER" id="PTHR43300:SF7">
    <property type="entry name" value="UDP-N-ACETYLBACILLOSAMINE N-ACETYLTRANSFERASE"/>
    <property type="match status" value="1"/>
</dbReference>
<dbReference type="InterPro" id="IPR011004">
    <property type="entry name" value="Trimer_LpxA-like_sf"/>
</dbReference>
<name>Q6ASA5_DESPS</name>
<evidence type="ECO:0000256" key="1">
    <source>
        <dbReference type="ARBA" id="ARBA00007274"/>
    </source>
</evidence>
<feature type="binding site" evidence="5">
    <location>
        <position position="68"/>
    </location>
    <ligand>
        <name>substrate</name>
    </ligand>
</feature>
<feature type="binding site" evidence="5">
    <location>
        <begin position="32"/>
        <end position="33"/>
    </location>
    <ligand>
        <name>substrate</name>
    </ligand>
</feature>
<dbReference type="GO" id="GO:0016740">
    <property type="term" value="F:transferase activity"/>
    <property type="evidence" value="ECO:0007669"/>
    <property type="project" value="UniProtKB-KW"/>
</dbReference>
<feature type="binding site" evidence="5">
    <location>
        <position position="144"/>
    </location>
    <ligand>
        <name>acetyl-CoA</name>
        <dbReference type="ChEBI" id="CHEBI:57288"/>
    </ligand>
</feature>
<dbReference type="SUPFAM" id="SSF51161">
    <property type="entry name" value="Trimeric LpxA-like enzymes"/>
    <property type="match status" value="1"/>
</dbReference>
<comment type="similarity">
    <text evidence="1">Belongs to the transferase hexapeptide repeat family.</text>
</comment>
<dbReference type="AlphaFoldDB" id="Q6ASA5"/>
<keyword evidence="2" id="KW-0808">Transferase</keyword>
<dbReference type="Gene3D" id="3.40.50.20">
    <property type="match status" value="1"/>
</dbReference>
<feature type="domain" description="PglD N-terminal" evidence="6">
    <location>
        <begin position="3"/>
        <end position="76"/>
    </location>
</feature>
<dbReference type="KEGG" id="dps:DP0029"/>
<dbReference type="PANTHER" id="PTHR43300">
    <property type="entry name" value="ACETYLTRANSFERASE"/>
    <property type="match status" value="1"/>
</dbReference>
<feature type="site" description="Increases basicity of active site His" evidence="4">
    <location>
        <position position="136"/>
    </location>
</feature>
<evidence type="ECO:0000313" key="8">
    <source>
        <dbReference type="Proteomes" id="UP000000602"/>
    </source>
</evidence>
<proteinExistence type="inferred from homology"/>
<feature type="binding site" evidence="5">
    <location>
        <begin position="10"/>
        <end position="12"/>
    </location>
    <ligand>
        <name>substrate</name>
    </ligand>
</feature>
<feature type="active site" description="Proton acceptor" evidence="4">
    <location>
        <position position="135"/>
    </location>
</feature>
<dbReference type="Pfam" id="PF17836">
    <property type="entry name" value="PglD_N"/>
    <property type="match status" value="1"/>
</dbReference>
<dbReference type="HOGENOM" id="CLU_081811_2_0_7"/>
<dbReference type="eggNOG" id="COG0110">
    <property type="taxonomic scope" value="Bacteria"/>
</dbReference>
<dbReference type="OrthoDB" id="9782091at2"/>
<keyword evidence="3" id="KW-0677">Repeat</keyword>
<keyword evidence="8" id="KW-1185">Reference proteome</keyword>
<dbReference type="InterPro" id="IPR050179">
    <property type="entry name" value="Trans_hexapeptide_repeat"/>
</dbReference>
<organism evidence="7 8">
    <name type="scientific">Desulfotalea psychrophila (strain LSv54 / DSM 12343)</name>
    <dbReference type="NCBI Taxonomy" id="177439"/>
    <lineage>
        <taxon>Bacteria</taxon>
        <taxon>Pseudomonadati</taxon>
        <taxon>Thermodesulfobacteriota</taxon>
        <taxon>Desulfobulbia</taxon>
        <taxon>Desulfobulbales</taxon>
        <taxon>Desulfocapsaceae</taxon>
        <taxon>Desulfotalea</taxon>
    </lineage>
</organism>
<evidence type="ECO:0000256" key="3">
    <source>
        <dbReference type="ARBA" id="ARBA00022737"/>
    </source>
</evidence>
<accession>Q6ASA5</accession>